<feature type="transmembrane region" description="Helical" evidence="1">
    <location>
        <begin position="12"/>
        <end position="32"/>
    </location>
</feature>
<protein>
    <recommendedName>
        <fullName evidence="4">Modulator of FtsH protease</fullName>
    </recommendedName>
</protein>
<dbReference type="EMBL" id="JAUQUB010000001">
    <property type="protein sequence ID" value="MDO7882255.1"/>
    <property type="molecule type" value="Genomic_DNA"/>
</dbReference>
<name>A0ABT9BML9_9MICO</name>
<keyword evidence="1" id="KW-1133">Transmembrane helix</keyword>
<keyword evidence="1" id="KW-0472">Membrane</keyword>
<sequence>MEIAEWSDLFVAVAGASAALAGLIIVAMSVNIDVIVRFPSLPSRAGATISVLVLATVVSVLGLIPAIPLAWLGAATILFALVCLGFALESTLRLVRDDARAGILKGAVLVVPALAFLAGGAVLAAGSVAGLYFVVAGMVLGFVGTVLNAWVLLVEIRR</sequence>
<feature type="transmembrane region" description="Helical" evidence="1">
    <location>
        <begin position="70"/>
        <end position="90"/>
    </location>
</feature>
<reference evidence="2 3" key="1">
    <citation type="submission" date="2023-07" db="EMBL/GenBank/DDBJ databases">
        <title>Protaetiibacter sp. nov WY-16 isolated from soil.</title>
        <authorList>
            <person name="Liu B."/>
            <person name="Wan Y."/>
        </authorList>
    </citation>
    <scope>NUCLEOTIDE SEQUENCE [LARGE SCALE GENOMIC DNA]</scope>
    <source>
        <strain evidence="2 3">WY-16</strain>
    </source>
</reference>
<accession>A0ABT9BML9</accession>
<gene>
    <name evidence="2" type="ORF">Q5716_08465</name>
</gene>
<feature type="transmembrane region" description="Helical" evidence="1">
    <location>
        <begin position="44"/>
        <end position="64"/>
    </location>
</feature>
<keyword evidence="1" id="KW-0812">Transmembrane</keyword>
<evidence type="ECO:0000313" key="3">
    <source>
        <dbReference type="Proteomes" id="UP001241072"/>
    </source>
</evidence>
<organism evidence="2 3">
    <name type="scientific">Antiquaquibacter soli</name>
    <dbReference type="NCBI Taxonomy" id="3064523"/>
    <lineage>
        <taxon>Bacteria</taxon>
        <taxon>Bacillati</taxon>
        <taxon>Actinomycetota</taxon>
        <taxon>Actinomycetes</taxon>
        <taxon>Micrococcales</taxon>
        <taxon>Microbacteriaceae</taxon>
        <taxon>Antiquaquibacter</taxon>
    </lineage>
</organism>
<evidence type="ECO:0000256" key="1">
    <source>
        <dbReference type="SAM" id="Phobius"/>
    </source>
</evidence>
<feature type="transmembrane region" description="Helical" evidence="1">
    <location>
        <begin position="131"/>
        <end position="153"/>
    </location>
</feature>
<keyword evidence="3" id="KW-1185">Reference proteome</keyword>
<evidence type="ECO:0008006" key="4">
    <source>
        <dbReference type="Google" id="ProtNLM"/>
    </source>
</evidence>
<dbReference type="Proteomes" id="UP001241072">
    <property type="component" value="Unassembled WGS sequence"/>
</dbReference>
<dbReference type="RefSeq" id="WP_305002634.1">
    <property type="nucleotide sequence ID" value="NZ_JAUQUB010000001.1"/>
</dbReference>
<proteinExistence type="predicted"/>
<comment type="caution">
    <text evidence="2">The sequence shown here is derived from an EMBL/GenBank/DDBJ whole genome shotgun (WGS) entry which is preliminary data.</text>
</comment>
<evidence type="ECO:0000313" key="2">
    <source>
        <dbReference type="EMBL" id="MDO7882255.1"/>
    </source>
</evidence>
<feature type="transmembrane region" description="Helical" evidence="1">
    <location>
        <begin position="102"/>
        <end position="125"/>
    </location>
</feature>